<dbReference type="InterPro" id="IPR011725">
    <property type="entry name" value="PQQ_synth_PqqA"/>
</dbReference>
<dbReference type="AlphaFoldDB" id="A0AAU8N0V0"/>
<evidence type="ECO:0000313" key="7">
    <source>
        <dbReference type="EMBL" id="XCO77506.1"/>
    </source>
</evidence>
<name>A0AAU8N0V0_9GAMM</name>
<evidence type="ECO:0000256" key="2">
    <source>
        <dbReference type="ARBA" id="ARBA00009325"/>
    </source>
</evidence>
<organism evidence="7">
    <name type="scientific">Lysobacter firmicutimachus</name>
    <dbReference type="NCBI Taxonomy" id="1792846"/>
    <lineage>
        <taxon>Bacteria</taxon>
        <taxon>Pseudomonadati</taxon>
        <taxon>Pseudomonadota</taxon>
        <taxon>Gammaproteobacteria</taxon>
        <taxon>Lysobacterales</taxon>
        <taxon>Lysobacteraceae</taxon>
        <taxon>Lysobacter</taxon>
    </lineage>
</organism>
<dbReference type="Pfam" id="PF08042">
    <property type="entry name" value="PqqA"/>
    <property type="match status" value="1"/>
</dbReference>
<comment type="pathway">
    <text evidence="1">Cofactor biosynthesis; pyrroloquinoline quinone biosynthesis.</text>
</comment>
<accession>A0AAU8N0V0</accession>
<evidence type="ECO:0000256" key="6">
    <source>
        <dbReference type="ARBA" id="ARBA00030967"/>
    </source>
</evidence>
<evidence type="ECO:0000256" key="3">
    <source>
        <dbReference type="ARBA" id="ARBA00015086"/>
    </source>
</evidence>
<dbReference type="RefSeq" id="WP_036111709.1">
    <property type="nucleotide sequence ID" value="NZ_CP159925.1"/>
</dbReference>
<gene>
    <name evidence="7" type="primary">pqqA</name>
    <name evidence="7" type="ORF">ABU614_12425</name>
</gene>
<evidence type="ECO:0000256" key="1">
    <source>
        <dbReference type="ARBA" id="ARBA00004886"/>
    </source>
</evidence>
<sequence>MKTWSKPQIREISVGCEINSYSSGDLF</sequence>
<comment type="similarity">
    <text evidence="2">Belongs to the PqqA family.</text>
</comment>
<dbReference type="GO" id="GO:0018189">
    <property type="term" value="P:pyrroloquinoline quinone biosynthetic process"/>
    <property type="evidence" value="ECO:0007669"/>
    <property type="project" value="UniProtKB-KW"/>
</dbReference>
<reference evidence="7" key="1">
    <citation type="submission" date="2024-06" db="EMBL/GenBank/DDBJ databases">
        <authorList>
            <person name="Li S."/>
        </authorList>
    </citation>
    <scope>NUCLEOTIDE SEQUENCE</scope>
    <source>
        <strain evidence="7">SR10</strain>
    </source>
</reference>
<evidence type="ECO:0000256" key="5">
    <source>
        <dbReference type="ARBA" id="ARBA00024749"/>
    </source>
</evidence>
<evidence type="ECO:0000256" key="4">
    <source>
        <dbReference type="ARBA" id="ARBA00022905"/>
    </source>
</evidence>
<proteinExistence type="inferred from homology"/>
<comment type="function">
    <text evidence="5">Required for coenzyme pyrroloquinoline quinone (PQQ) biosynthesis. PQQ is probably formed by cross-linking a specific glutamate to a specific tyrosine residue and excising these residues from the peptide.</text>
</comment>
<keyword evidence="4" id="KW-0884">PQQ biosynthesis</keyword>
<dbReference type="EMBL" id="CP159925">
    <property type="protein sequence ID" value="XCO77506.1"/>
    <property type="molecule type" value="Genomic_DNA"/>
</dbReference>
<protein>
    <recommendedName>
        <fullName evidence="3">Coenzyme PQQ synthesis protein A</fullName>
    </recommendedName>
    <alternativeName>
        <fullName evidence="6">Pyrroloquinoline quinone biosynthesis protein A</fullName>
    </alternativeName>
</protein>
<dbReference type="GeneID" id="300786395"/>
<dbReference type="NCBIfam" id="TIGR02107">
    <property type="entry name" value="PQQ_syn_pqqA"/>
    <property type="match status" value="1"/>
</dbReference>